<dbReference type="Proteomes" id="UP000663889">
    <property type="component" value="Unassembled WGS sequence"/>
</dbReference>
<sequence>MILKNVYKQMRSRGKMQTEYDSVRSEIETLHNQIVSLRNTNEENIRRIAELDSQKLTYEQENIEKDRQLKECDEKFQELQLTLKQTQESGIKLRKALHKMKETITNNEQTHNQELEIRLRMVTEEYEQKLNEQEAEYSTKLKSLTKEMNSQMEEKEKQFNQQHQELIDRSYQNENNMKHRIIEAEQRASVAEEQLKNKQINQHLIQELENQINDLQTQIESFNSRENIPIQTTDHAAQTNIEDSKLHSSLTNSNDTLHSLVVEPTEIDYLKQIIFAYMTGTDPMTMVKVICALLRYTDDEKSVIIEHEKYRQTRWLNTPR</sequence>
<dbReference type="PANTHER" id="PTHR19327">
    <property type="entry name" value="GOLGIN"/>
    <property type="match status" value="1"/>
</dbReference>
<gene>
    <name evidence="3" type="ORF">SEV965_LOCUS738</name>
</gene>
<evidence type="ECO:0000313" key="3">
    <source>
        <dbReference type="EMBL" id="CAF0803274.1"/>
    </source>
</evidence>
<protein>
    <recommendedName>
        <fullName evidence="2">GRIP domain-containing protein</fullName>
    </recommendedName>
</protein>
<dbReference type="GO" id="GO:0005794">
    <property type="term" value="C:Golgi apparatus"/>
    <property type="evidence" value="ECO:0007669"/>
    <property type="project" value="TreeGrafter"/>
</dbReference>
<reference evidence="3" key="1">
    <citation type="submission" date="2021-02" db="EMBL/GenBank/DDBJ databases">
        <authorList>
            <person name="Nowell W R."/>
        </authorList>
    </citation>
    <scope>NUCLEOTIDE SEQUENCE</scope>
</reference>
<dbReference type="AlphaFoldDB" id="A0A813SXG9"/>
<organism evidence="3 4">
    <name type="scientific">Rotaria sordida</name>
    <dbReference type="NCBI Taxonomy" id="392033"/>
    <lineage>
        <taxon>Eukaryota</taxon>
        <taxon>Metazoa</taxon>
        <taxon>Spiralia</taxon>
        <taxon>Gnathifera</taxon>
        <taxon>Rotifera</taxon>
        <taxon>Eurotatoria</taxon>
        <taxon>Bdelloidea</taxon>
        <taxon>Philodinida</taxon>
        <taxon>Philodinidae</taxon>
        <taxon>Rotaria</taxon>
    </lineage>
</organism>
<evidence type="ECO:0000256" key="1">
    <source>
        <dbReference type="SAM" id="Coils"/>
    </source>
</evidence>
<name>A0A813SXG9_9BILA</name>
<evidence type="ECO:0000313" key="4">
    <source>
        <dbReference type="Proteomes" id="UP000663889"/>
    </source>
</evidence>
<dbReference type="InterPro" id="IPR000237">
    <property type="entry name" value="GRIP_dom"/>
</dbReference>
<dbReference type="Gene3D" id="1.10.220.60">
    <property type="entry name" value="GRIP domain"/>
    <property type="match status" value="1"/>
</dbReference>
<dbReference type="EMBL" id="CAJNOU010000012">
    <property type="protein sequence ID" value="CAF0803274.1"/>
    <property type="molecule type" value="Genomic_DNA"/>
</dbReference>
<keyword evidence="1" id="KW-0175">Coiled coil</keyword>
<feature type="domain" description="GRIP" evidence="2">
    <location>
        <begin position="260"/>
        <end position="307"/>
    </location>
</feature>
<proteinExistence type="predicted"/>
<dbReference type="Pfam" id="PF01465">
    <property type="entry name" value="GRIP"/>
    <property type="match status" value="1"/>
</dbReference>
<comment type="caution">
    <text evidence="3">The sequence shown here is derived from an EMBL/GenBank/DDBJ whole genome shotgun (WGS) entry which is preliminary data.</text>
</comment>
<dbReference type="PANTHER" id="PTHR19327:SF0">
    <property type="entry name" value="GOLGIN SUBFAMILY A MEMBER 4"/>
    <property type="match status" value="1"/>
</dbReference>
<dbReference type="SMART" id="SM00755">
    <property type="entry name" value="Grip"/>
    <property type="match status" value="1"/>
</dbReference>
<accession>A0A813SXG9</accession>
<dbReference type="GO" id="GO:0031267">
    <property type="term" value="F:small GTPase binding"/>
    <property type="evidence" value="ECO:0007669"/>
    <property type="project" value="TreeGrafter"/>
</dbReference>
<dbReference type="SUPFAM" id="SSF101283">
    <property type="entry name" value="GRIP domain"/>
    <property type="match status" value="1"/>
</dbReference>
<dbReference type="PROSITE" id="PS50913">
    <property type="entry name" value="GRIP"/>
    <property type="match status" value="1"/>
</dbReference>
<feature type="coiled-coil region" evidence="1">
    <location>
        <begin position="69"/>
        <end position="225"/>
    </location>
</feature>
<dbReference type="GO" id="GO:0048193">
    <property type="term" value="P:Golgi vesicle transport"/>
    <property type="evidence" value="ECO:0007669"/>
    <property type="project" value="TreeGrafter"/>
</dbReference>
<evidence type="ECO:0000259" key="2">
    <source>
        <dbReference type="PROSITE" id="PS50913"/>
    </source>
</evidence>